<evidence type="ECO:0000313" key="2">
    <source>
        <dbReference type="Proteomes" id="UP000650628"/>
    </source>
</evidence>
<accession>A0A8J3TPW7</accession>
<keyword evidence="2" id="KW-1185">Reference proteome</keyword>
<dbReference type="AlphaFoldDB" id="A0A8J3TPW7"/>
<proteinExistence type="predicted"/>
<evidence type="ECO:0000313" key="1">
    <source>
        <dbReference type="EMBL" id="GII30024.1"/>
    </source>
</evidence>
<protein>
    <submittedName>
        <fullName evidence="1">Uncharacterized protein</fullName>
    </submittedName>
</protein>
<name>A0A8J3TPW7_9ACTN</name>
<gene>
    <name evidence="1" type="ORF">Pmi06nite_34660</name>
</gene>
<comment type="caution">
    <text evidence="1">The sequence shown here is derived from an EMBL/GenBank/DDBJ whole genome shotgun (WGS) entry which is preliminary data.</text>
</comment>
<organism evidence="1 2">
    <name type="scientific">Planotetraspora mira</name>
    <dbReference type="NCBI Taxonomy" id="58121"/>
    <lineage>
        <taxon>Bacteria</taxon>
        <taxon>Bacillati</taxon>
        <taxon>Actinomycetota</taxon>
        <taxon>Actinomycetes</taxon>
        <taxon>Streptosporangiales</taxon>
        <taxon>Streptosporangiaceae</taxon>
        <taxon>Planotetraspora</taxon>
    </lineage>
</organism>
<dbReference type="EMBL" id="BOOO01000017">
    <property type="protein sequence ID" value="GII30024.1"/>
    <property type="molecule type" value="Genomic_DNA"/>
</dbReference>
<sequence>MTPIVTTTSIEAPTRPLPVDLVDGPAGLLYLLPRAPLTLDDCEALSQALAVRAAALRDRAAAPARPGQGTPRT</sequence>
<reference evidence="1 2" key="1">
    <citation type="submission" date="2021-01" db="EMBL/GenBank/DDBJ databases">
        <title>Whole genome shotgun sequence of Planotetraspora mira NBRC 15435.</title>
        <authorList>
            <person name="Komaki H."/>
            <person name="Tamura T."/>
        </authorList>
    </citation>
    <scope>NUCLEOTIDE SEQUENCE [LARGE SCALE GENOMIC DNA]</scope>
    <source>
        <strain evidence="1 2">NBRC 15435</strain>
    </source>
</reference>
<dbReference type="Proteomes" id="UP000650628">
    <property type="component" value="Unassembled WGS sequence"/>
</dbReference>